<comment type="caution">
    <text evidence="8">The sequence shown here is derived from an EMBL/GenBank/DDBJ whole genome shotgun (WGS) entry which is preliminary data.</text>
</comment>
<dbReference type="InterPro" id="IPR040190">
    <property type="entry name" value="MURQ/GCKR"/>
</dbReference>
<dbReference type="PROSITE" id="PS51464">
    <property type="entry name" value="SIS"/>
    <property type="match status" value="1"/>
</dbReference>
<dbReference type="OrthoDB" id="311172at2759"/>
<proteinExistence type="inferred from homology"/>
<dbReference type="Proteomes" id="UP000185904">
    <property type="component" value="Unassembled WGS sequence"/>
</dbReference>
<sequence>MPMATPENLFALQTEQRNTKSLDIDQVPTLDLCQIINAEDATVSEAVSKCIPVIAAAIDCLAARVQSGGRVIYVGAGTSGRLGVLDASEIPPTYSAPEGQFVGIIAGGDAALRHAQEGAEDDLAAAVQDLKALQLTGAVDSLIGIAASGRTPYVLSCLSYAKGLGCATIGVACARPSAMSTSGDVDFMIDAVVGPEVVTGSTRMKAGTATKLVLNMLSTGTMIKTGKTYGNMMVDLRATNFKLQQRSRNILRAICGTQCPDSDADLDALLASCQGSVKLAIATIGLGTSVEEAKRRLEDAGGVLANVLKKPPHEYTKSQPTADSRAPEYVLCVDGGGSKCAAVVTSADGQIGYGEGPGCNVTDIGVESAFQSISLAIQRACDSHSTVRAGPWTPDLFSSIWIALAGHDRKEVAVTVDAMMEKLFKRSLGATLRVTNDIELLAVSAAEKNEASSAIVLVAGTGSIAMAFQRQGNGFVRSGRSGGWGHLLGDDGSGFDIGRQAVRLALSAVDEFNNRSRSRSRSLDDDKPFAPTALVQRIFDSFCLHDATQPTLDLLSSVLSSASEVEKKKQIAQVAGLVIDASAVDVQAKNIVQKAVNSLVGLLDPLIRSGQIDLSTSNLVLAGGLMQSPVFVDAFKEALHVAEFSFRNIQVVNQPAILGAHHLLRMQQG</sequence>
<gene>
    <name evidence="8" type="ORF">AYO20_11186</name>
</gene>
<dbReference type="Pfam" id="PF22645">
    <property type="entry name" value="GKRP_SIS_N"/>
    <property type="match status" value="1"/>
</dbReference>
<dbReference type="HAMAP" id="MF_00068">
    <property type="entry name" value="MurQ"/>
    <property type="match status" value="1"/>
</dbReference>
<dbReference type="GO" id="GO:0016835">
    <property type="term" value="F:carbon-oxygen lyase activity"/>
    <property type="evidence" value="ECO:0007669"/>
    <property type="project" value="InterPro"/>
</dbReference>
<dbReference type="GO" id="GO:0019899">
    <property type="term" value="F:enzyme binding"/>
    <property type="evidence" value="ECO:0007669"/>
    <property type="project" value="TreeGrafter"/>
</dbReference>
<dbReference type="NCBIfam" id="NF009222">
    <property type="entry name" value="PRK12570.1"/>
    <property type="match status" value="1"/>
</dbReference>
<dbReference type="InterPro" id="IPR001347">
    <property type="entry name" value="SIS_dom"/>
</dbReference>
<dbReference type="CDD" id="cd05007">
    <property type="entry name" value="SIS_Etherase"/>
    <property type="match status" value="1"/>
</dbReference>
<accession>A0A178BXP2</accession>
<evidence type="ECO:0000256" key="3">
    <source>
        <dbReference type="ARBA" id="ARBA00014974"/>
    </source>
</evidence>
<reference evidence="8 9" key="1">
    <citation type="submission" date="2016-03" db="EMBL/GenBank/DDBJ databases">
        <title>The draft genome sequence of Fonsecaea nubica causative agent of cutaneous subcutaneous infection in human host.</title>
        <authorList>
            <person name="Costa F."/>
            <person name="Sybren D.H."/>
            <person name="Raittz R.T."/>
            <person name="Weiss V.A."/>
            <person name="Leao A.C."/>
            <person name="Gomes R."/>
            <person name="De Souza E.M."/>
            <person name="Pedrosa F.O."/>
            <person name="Steffens M.B."/>
            <person name="Bombassaro A."/>
            <person name="Tadra-Sfeir M.Z."/>
            <person name="Moreno L.F."/>
            <person name="Najafzadeh M.J."/>
            <person name="Felipe M.S."/>
            <person name="Teixeira M."/>
            <person name="Sun J."/>
            <person name="Xi L."/>
            <person name="Castro M.A."/>
            <person name="Vicente V.A."/>
        </authorList>
    </citation>
    <scope>NUCLEOTIDE SEQUENCE [LARGE SCALE GENOMIC DNA]</scope>
    <source>
        <strain evidence="8 9">CBS 269.64</strain>
    </source>
</reference>
<evidence type="ECO:0000256" key="4">
    <source>
        <dbReference type="ARBA" id="ARBA00023239"/>
    </source>
</evidence>
<keyword evidence="9" id="KW-1185">Reference proteome</keyword>
<dbReference type="CDD" id="cd24007">
    <property type="entry name" value="ASKHA_NBD_eukNAGK-like"/>
    <property type="match status" value="1"/>
</dbReference>
<dbReference type="GO" id="GO:0009750">
    <property type="term" value="P:response to fructose"/>
    <property type="evidence" value="ECO:0007669"/>
    <property type="project" value="TreeGrafter"/>
</dbReference>
<evidence type="ECO:0000313" key="8">
    <source>
        <dbReference type="EMBL" id="OAL22400.1"/>
    </source>
</evidence>
<dbReference type="InterPro" id="IPR005486">
    <property type="entry name" value="Glucokinase_regulatory_CS"/>
</dbReference>
<protein>
    <recommendedName>
        <fullName evidence="3">N-acetyl-D-glucosamine kinase</fullName>
        <ecNumber evidence="2">2.7.1.59</ecNumber>
    </recommendedName>
    <alternativeName>
        <fullName evidence="6">GlcNAc kinase</fullName>
    </alternativeName>
</protein>
<dbReference type="PROSITE" id="PS01272">
    <property type="entry name" value="GCKR"/>
    <property type="match status" value="1"/>
</dbReference>
<dbReference type="FunFam" id="3.40.50.10490:FF:000014">
    <property type="entry name" value="N-acetylmuramic acid 6-phosphate etherase"/>
    <property type="match status" value="1"/>
</dbReference>
<evidence type="ECO:0000256" key="5">
    <source>
        <dbReference type="ARBA" id="ARBA00023277"/>
    </source>
</evidence>
<dbReference type="GO" id="GO:0042593">
    <property type="term" value="P:glucose homeostasis"/>
    <property type="evidence" value="ECO:0007669"/>
    <property type="project" value="TreeGrafter"/>
</dbReference>
<dbReference type="GO" id="GO:0070095">
    <property type="term" value="F:fructose-6-phosphate binding"/>
    <property type="evidence" value="ECO:0007669"/>
    <property type="project" value="TreeGrafter"/>
</dbReference>
<comment type="similarity">
    <text evidence="1">Belongs to the eukaryotic-type N-acetylglucosamine kinase family.</text>
</comment>
<evidence type="ECO:0000256" key="2">
    <source>
        <dbReference type="ARBA" id="ARBA00012122"/>
    </source>
</evidence>
<feature type="domain" description="SIS" evidence="7">
    <location>
        <begin position="61"/>
        <end position="227"/>
    </location>
</feature>
<dbReference type="EMBL" id="LVCJ01000138">
    <property type="protein sequence ID" value="OAL22400.1"/>
    <property type="molecule type" value="Genomic_DNA"/>
</dbReference>
<dbReference type="GO" id="GO:0004857">
    <property type="term" value="F:enzyme inhibitor activity"/>
    <property type="evidence" value="ECO:0007669"/>
    <property type="project" value="TreeGrafter"/>
</dbReference>
<organism evidence="8 9">
    <name type="scientific">Fonsecaea nubica</name>
    <dbReference type="NCBI Taxonomy" id="856822"/>
    <lineage>
        <taxon>Eukaryota</taxon>
        <taxon>Fungi</taxon>
        <taxon>Dikarya</taxon>
        <taxon>Ascomycota</taxon>
        <taxon>Pezizomycotina</taxon>
        <taxon>Eurotiomycetes</taxon>
        <taxon>Chaetothyriomycetidae</taxon>
        <taxon>Chaetothyriales</taxon>
        <taxon>Herpotrichiellaceae</taxon>
        <taxon>Fonsecaea</taxon>
    </lineage>
</organism>
<dbReference type="InterPro" id="IPR043129">
    <property type="entry name" value="ATPase_NBD"/>
</dbReference>
<dbReference type="Gene3D" id="1.10.8.1080">
    <property type="match status" value="1"/>
</dbReference>
<dbReference type="NCBIfam" id="TIGR00274">
    <property type="entry name" value="N-acetylmuramic acid 6-phosphate etherase"/>
    <property type="match status" value="1"/>
</dbReference>
<dbReference type="GO" id="GO:0045127">
    <property type="term" value="F:N-acetylglucosamine kinase activity"/>
    <property type="evidence" value="ECO:0007669"/>
    <property type="project" value="UniProtKB-EC"/>
</dbReference>
<dbReference type="InterPro" id="IPR005488">
    <property type="entry name" value="Etherase_MurQ"/>
</dbReference>
<dbReference type="GO" id="GO:0005654">
    <property type="term" value="C:nucleoplasm"/>
    <property type="evidence" value="ECO:0007669"/>
    <property type="project" value="TreeGrafter"/>
</dbReference>
<dbReference type="PANTHER" id="PTHR10088">
    <property type="entry name" value="GLUCOKINASE REGULATORY PROTEIN"/>
    <property type="match status" value="1"/>
</dbReference>
<evidence type="ECO:0000313" key="9">
    <source>
        <dbReference type="Proteomes" id="UP000185904"/>
    </source>
</evidence>
<dbReference type="SUPFAM" id="SSF53067">
    <property type="entry name" value="Actin-like ATPase domain"/>
    <property type="match status" value="2"/>
</dbReference>
<evidence type="ECO:0000256" key="1">
    <source>
        <dbReference type="ARBA" id="ARBA00006198"/>
    </source>
</evidence>
<dbReference type="SUPFAM" id="SSF53697">
    <property type="entry name" value="SIS domain"/>
    <property type="match status" value="1"/>
</dbReference>
<dbReference type="EC" id="2.7.1.59" evidence="2"/>
<dbReference type="Gene3D" id="3.30.420.40">
    <property type="match status" value="2"/>
</dbReference>
<dbReference type="AlphaFoldDB" id="A0A178BXP2"/>
<dbReference type="Gene3D" id="3.40.50.10490">
    <property type="entry name" value="Glucose-6-phosphate isomerase like protein, domain 1"/>
    <property type="match status" value="1"/>
</dbReference>
<keyword evidence="4" id="KW-0456">Lyase</keyword>
<dbReference type="InterPro" id="IPR046348">
    <property type="entry name" value="SIS_dom_sf"/>
</dbReference>
<dbReference type="InterPro" id="IPR002731">
    <property type="entry name" value="ATPase_BadF"/>
</dbReference>
<name>A0A178BXP2_9EURO</name>
<evidence type="ECO:0000259" key="7">
    <source>
        <dbReference type="PROSITE" id="PS51464"/>
    </source>
</evidence>
<dbReference type="PANTHER" id="PTHR10088:SF4">
    <property type="entry name" value="GLUCOKINASE REGULATORY PROTEIN"/>
    <property type="match status" value="1"/>
</dbReference>
<dbReference type="NCBIfam" id="NF003915">
    <property type="entry name" value="PRK05441.1"/>
    <property type="match status" value="1"/>
</dbReference>
<dbReference type="RefSeq" id="XP_022494595.1">
    <property type="nucleotide sequence ID" value="XM_022649439.1"/>
</dbReference>
<dbReference type="GO" id="GO:0046348">
    <property type="term" value="P:amino sugar catabolic process"/>
    <property type="evidence" value="ECO:0007669"/>
    <property type="project" value="InterPro"/>
</dbReference>
<dbReference type="GeneID" id="34594571"/>
<dbReference type="GO" id="GO:0030246">
    <property type="term" value="F:carbohydrate binding"/>
    <property type="evidence" value="ECO:0007669"/>
    <property type="project" value="TreeGrafter"/>
</dbReference>
<dbReference type="GO" id="GO:0005829">
    <property type="term" value="C:cytosol"/>
    <property type="evidence" value="ECO:0007669"/>
    <property type="project" value="TreeGrafter"/>
</dbReference>
<dbReference type="Pfam" id="PF01869">
    <property type="entry name" value="BcrAD_BadFG"/>
    <property type="match status" value="1"/>
</dbReference>
<evidence type="ECO:0000256" key="6">
    <source>
        <dbReference type="ARBA" id="ARBA00031123"/>
    </source>
</evidence>
<keyword evidence="5" id="KW-0119">Carbohydrate metabolism</keyword>